<dbReference type="EMBL" id="CAMXCT010000042">
    <property type="protein sequence ID" value="CAI3972909.1"/>
    <property type="molecule type" value="Genomic_DNA"/>
</dbReference>
<dbReference type="SUPFAM" id="SSF51445">
    <property type="entry name" value="(Trans)glycosidases"/>
    <property type="match status" value="1"/>
</dbReference>
<dbReference type="AlphaFoldDB" id="A0A9P1BG83"/>
<dbReference type="InterPro" id="IPR033452">
    <property type="entry name" value="GH30_C"/>
</dbReference>
<dbReference type="GO" id="GO:0006680">
    <property type="term" value="P:glucosylceramide catabolic process"/>
    <property type="evidence" value="ECO:0007669"/>
    <property type="project" value="TreeGrafter"/>
</dbReference>
<evidence type="ECO:0000259" key="7">
    <source>
        <dbReference type="PROSITE" id="PS50011"/>
    </source>
</evidence>
<evidence type="ECO:0000256" key="2">
    <source>
        <dbReference type="ARBA" id="ARBA00022729"/>
    </source>
</evidence>
<name>A0A9P1BG83_9DINO</name>
<evidence type="ECO:0000256" key="3">
    <source>
        <dbReference type="ARBA" id="ARBA00022741"/>
    </source>
</evidence>
<dbReference type="InterPro" id="IPR017441">
    <property type="entry name" value="Protein_kinase_ATP_BS"/>
</dbReference>
<dbReference type="OrthoDB" id="406949at2759"/>
<dbReference type="PROSITE" id="PS00107">
    <property type="entry name" value="PROTEIN_KINASE_ATP"/>
    <property type="match status" value="1"/>
</dbReference>
<evidence type="ECO:0000313" key="10">
    <source>
        <dbReference type="Proteomes" id="UP001152797"/>
    </source>
</evidence>
<dbReference type="InterPro" id="IPR011009">
    <property type="entry name" value="Kinase-like_dom_sf"/>
</dbReference>
<dbReference type="PROSITE" id="PS50011">
    <property type="entry name" value="PROTEIN_KINASE_DOM"/>
    <property type="match status" value="1"/>
</dbReference>
<evidence type="ECO:0000256" key="5">
    <source>
        <dbReference type="ARBA" id="ARBA00022840"/>
    </source>
</evidence>
<evidence type="ECO:0000256" key="1">
    <source>
        <dbReference type="ARBA" id="ARBA00005382"/>
    </source>
</evidence>
<dbReference type="PANTHER" id="PTHR11069">
    <property type="entry name" value="GLUCOSYLCERAMIDASE"/>
    <property type="match status" value="1"/>
</dbReference>
<dbReference type="Gene3D" id="1.10.510.10">
    <property type="entry name" value="Transferase(Phosphotransferase) domain 1"/>
    <property type="match status" value="1"/>
</dbReference>
<sequence length="928" mass="104364">MVDDTAIPIQKDIVPTSETGGRQLWNNGRFKEAYDELGHCLGSGGMGTVWAARVSDAASSSRYRGRWVAVKAIPILLPESHAGSALHQGLRECLSTFQDLSSAHVVRYETYWLEEPEHLPEEMQQLHRPPAAHLKKEVQEDSPWVSSLRFRARAGSGNAFRRTRTSDVYPTPPGLSGSFGFIWDMEGVHPDISHPPTPPSRVVWQDAKTAPKQVVLLIEMELMGPTPDGSVSDERRTLTLRSWLQNEQRTLSDAADVFGSLMLSVRHIHRKRIVHSDLKPDNIFCVAERSKVVVRIGDFGLAGENQLFRQFDQFSSKMTTKAGMGGTPGYTAPEILLCVRNGHGNGTACSDKVDIYSCAVILLELLLQPFRTHMERITTLDKFSQDKMVPGYVATRLPKTRGLLQEMAESDPAARLSAEEVCKRFEKEEFEERNFYIANQLRAERGVRLSPFAQNRVVKLGTGQESVPSVKMVPEVHRGDGVGRAGLQTSASEALYKHPKVCCLSDEGPWLGFGGSFTEAATETLQKLSPERRDQVLKACFDKEEGLAYNLGRVSIGSCDFGLGNWTCGNLVEEDKELAGFSLEHYEASILPTVHDATKVAGPLLIVASPWSPPSWMKTKKEFNGDGHLRQDCYGAWAHHFVRFVQEMEKKSVPIWAVTVQNEPEAAQIWESCIYTAEEERDFVRDYLGPAFEAAELNKVKIIIWDHNRDGMLERAAVAYADESAAKYIWGLGYHWYGDGRFETWPESHEIEFEDRQHEDETIHELRARLGFDNVRRVAELRPDKHIIFTEGCQELSGRSLEQMLDVWKLGERYGMNIISDMNNGVEGWIDWNLCLDERGGPNHVGNFCSAPIICDTRNDTILRQPSFWYLGHFSRYIKPGACRAVSSTSRDVLEVTSWVNVDGSLAVVVMNQSDDDIDFWLKAGRLR</sequence>
<proteinExistence type="inferred from homology"/>
<evidence type="ECO:0000313" key="9">
    <source>
        <dbReference type="EMBL" id="CAL4760221.1"/>
    </source>
</evidence>
<dbReference type="PRINTS" id="PR00843">
    <property type="entry name" value="GLHYDRLASE30"/>
</dbReference>
<protein>
    <submittedName>
        <fullName evidence="9">Glucosylceramidase</fullName>
    </submittedName>
</protein>
<keyword evidence="5 6" id="KW-0067">ATP-binding</keyword>
<feature type="domain" description="Protein kinase" evidence="7">
    <location>
        <begin position="35"/>
        <end position="431"/>
    </location>
</feature>
<dbReference type="SMART" id="SM00220">
    <property type="entry name" value="S_TKc"/>
    <property type="match status" value="1"/>
</dbReference>
<dbReference type="EMBL" id="CAMXCT030000042">
    <property type="protein sequence ID" value="CAL4760221.1"/>
    <property type="molecule type" value="Genomic_DNA"/>
</dbReference>
<comment type="caution">
    <text evidence="8">The sequence shown here is derived from an EMBL/GenBank/DDBJ whole genome shotgun (WGS) entry which is preliminary data.</text>
</comment>
<dbReference type="PROSITE" id="PS00108">
    <property type="entry name" value="PROTEIN_KINASE_ST"/>
    <property type="match status" value="1"/>
</dbReference>
<dbReference type="InterPro" id="IPR008271">
    <property type="entry name" value="Ser/Thr_kinase_AS"/>
</dbReference>
<evidence type="ECO:0000256" key="4">
    <source>
        <dbReference type="ARBA" id="ARBA00022801"/>
    </source>
</evidence>
<reference evidence="9 10" key="2">
    <citation type="submission" date="2024-05" db="EMBL/GenBank/DDBJ databases">
        <authorList>
            <person name="Chen Y."/>
            <person name="Shah S."/>
            <person name="Dougan E. K."/>
            <person name="Thang M."/>
            <person name="Chan C."/>
        </authorList>
    </citation>
    <scope>NUCLEOTIDE SEQUENCE [LARGE SCALE GENOMIC DNA]</scope>
</reference>
<dbReference type="InterPro" id="IPR000719">
    <property type="entry name" value="Prot_kinase_dom"/>
</dbReference>
<keyword evidence="4" id="KW-0378">Hydrolase</keyword>
<dbReference type="Proteomes" id="UP001152797">
    <property type="component" value="Unassembled WGS sequence"/>
</dbReference>
<dbReference type="Pfam" id="PF17189">
    <property type="entry name" value="Glyco_hydro_30C"/>
    <property type="match status" value="1"/>
</dbReference>
<dbReference type="InterPro" id="IPR033453">
    <property type="entry name" value="Glyco_hydro_30_TIM-barrel"/>
</dbReference>
<keyword evidence="10" id="KW-1185">Reference proteome</keyword>
<dbReference type="GO" id="GO:0004672">
    <property type="term" value="F:protein kinase activity"/>
    <property type="evidence" value="ECO:0007669"/>
    <property type="project" value="InterPro"/>
</dbReference>
<accession>A0A9P1BG83</accession>
<gene>
    <name evidence="8" type="ORF">C1SCF055_LOCUS1445</name>
</gene>
<keyword evidence="3 6" id="KW-0547">Nucleotide-binding</keyword>
<dbReference type="Pfam" id="PF00069">
    <property type="entry name" value="Pkinase"/>
    <property type="match status" value="1"/>
</dbReference>
<dbReference type="Gene3D" id="3.30.200.20">
    <property type="entry name" value="Phosphorylase Kinase, domain 1"/>
    <property type="match status" value="1"/>
</dbReference>
<dbReference type="GO" id="GO:0005524">
    <property type="term" value="F:ATP binding"/>
    <property type="evidence" value="ECO:0007669"/>
    <property type="project" value="UniProtKB-UniRule"/>
</dbReference>
<keyword evidence="2" id="KW-0732">Signal</keyword>
<dbReference type="PANTHER" id="PTHR11069:SF23">
    <property type="entry name" value="LYSOSOMAL ACID GLUCOSYLCERAMIDASE"/>
    <property type="match status" value="1"/>
</dbReference>
<reference evidence="8" key="1">
    <citation type="submission" date="2022-10" db="EMBL/GenBank/DDBJ databases">
        <authorList>
            <person name="Chen Y."/>
            <person name="Dougan E. K."/>
            <person name="Chan C."/>
            <person name="Rhodes N."/>
            <person name="Thang M."/>
        </authorList>
    </citation>
    <scope>NUCLEOTIDE SEQUENCE</scope>
</reference>
<dbReference type="SUPFAM" id="SSF56112">
    <property type="entry name" value="Protein kinase-like (PK-like)"/>
    <property type="match status" value="1"/>
</dbReference>
<dbReference type="Pfam" id="PF02055">
    <property type="entry name" value="Glyco_hydro_30"/>
    <property type="match status" value="2"/>
</dbReference>
<dbReference type="GO" id="GO:0016020">
    <property type="term" value="C:membrane"/>
    <property type="evidence" value="ECO:0007669"/>
    <property type="project" value="GOC"/>
</dbReference>
<dbReference type="EMBL" id="CAMXCT020000042">
    <property type="protein sequence ID" value="CAL1126284.1"/>
    <property type="molecule type" value="Genomic_DNA"/>
</dbReference>
<feature type="binding site" evidence="6">
    <location>
        <position position="71"/>
    </location>
    <ligand>
        <name>ATP</name>
        <dbReference type="ChEBI" id="CHEBI:30616"/>
    </ligand>
</feature>
<evidence type="ECO:0000256" key="6">
    <source>
        <dbReference type="PROSITE-ProRule" id="PRU10141"/>
    </source>
</evidence>
<dbReference type="Gene3D" id="3.20.20.80">
    <property type="entry name" value="Glycosidases"/>
    <property type="match status" value="1"/>
</dbReference>
<organism evidence="8">
    <name type="scientific">Cladocopium goreaui</name>
    <dbReference type="NCBI Taxonomy" id="2562237"/>
    <lineage>
        <taxon>Eukaryota</taxon>
        <taxon>Sar</taxon>
        <taxon>Alveolata</taxon>
        <taxon>Dinophyceae</taxon>
        <taxon>Suessiales</taxon>
        <taxon>Symbiodiniaceae</taxon>
        <taxon>Cladocopium</taxon>
    </lineage>
</organism>
<dbReference type="InterPro" id="IPR017853">
    <property type="entry name" value="GH"/>
</dbReference>
<evidence type="ECO:0000313" key="8">
    <source>
        <dbReference type="EMBL" id="CAI3972909.1"/>
    </source>
</evidence>
<dbReference type="GO" id="GO:0004348">
    <property type="term" value="F:glucosylceramidase activity"/>
    <property type="evidence" value="ECO:0007669"/>
    <property type="project" value="InterPro"/>
</dbReference>
<comment type="similarity">
    <text evidence="1">Belongs to the glycosyl hydrolase 30 family.</text>
</comment>
<dbReference type="InterPro" id="IPR001139">
    <property type="entry name" value="Glyco_hydro_30"/>
</dbReference>